<feature type="compositionally biased region" description="Basic residues" evidence="3">
    <location>
        <begin position="179"/>
        <end position="198"/>
    </location>
</feature>
<gene>
    <name evidence="5" type="ORF">ACFO8Q_08350</name>
</gene>
<dbReference type="InterPro" id="IPR016181">
    <property type="entry name" value="Acyl_CoA_acyltransferase"/>
</dbReference>
<organism evidence="5 6">
    <name type="scientific">Effusibacillus consociatus</name>
    <dbReference type="NCBI Taxonomy" id="1117041"/>
    <lineage>
        <taxon>Bacteria</taxon>
        <taxon>Bacillati</taxon>
        <taxon>Bacillota</taxon>
        <taxon>Bacilli</taxon>
        <taxon>Bacillales</taxon>
        <taxon>Alicyclobacillaceae</taxon>
        <taxon>Effusibacillus</taxon>
    </lineage>
</organism>
<evidence type="ECO:0000259" key="4">
    <source>
        <dbReference type="PROSITE" id="PS51186"/>
    </source>
</evidence>
<sequence>MKTVTLRNGETVSLRTWQEQDIPKLYQLMERVGKEGQVMLGSKLPFGLEQLYQQFYYTMPNNHLTLVAVTAEGDVCGWLRCDRSMVPWMGHNATIWMGIDSPSRGQGIGEALIKEAFSWAAERGIERVELGVRGSNKPALALYQKLGFNEEGRKMRAIKSDQGYDDDIWMGVFLDKKGTPKKLKPSVKTKKRSSKIKS</sequence>
<evidence type="ECO:0000256" key="1">
    <source>
        <dbReference type="ARBA" id="ARBA00022679"/>
    </source>
</evidence>
<accession>A0ABV9Q0D5</accession>
<dbReference type="PROSITE" id="PS51186">
    <property type="entry name" value="GNAT"/>
    <property type="match status" value="1"/>
</dbReference>
<dbReference type="Gene3D" id="3.40.630.30">
    <property type="match status" value="1"/>
</dbReference>
<evidence type="ECO:0000313" key="5">
    <source>
        <dbReference type="EMBL" id="MFC4767373.1"/>
    </source>
</evidence>
<proteinExistence type="predicted"/>
<dbReference type="PANTHER" id="PTHR43877:SF2">
    <property type="entry name" value="AMINOALKYLPHOSPHONATE N-ACETYLTRANSFERASE-RELATED"/>
    <property type="match status" value="1"/>
</dbReference>
<reference evidence="6" key="1">
    <citation type="journal article" date="2019" name="Int. J. Syst. Evol. Microbiol.">
        <title>The Global Catalogue of Microorganisms (GCM) 10K type strain sequencing project: providing services to taxonomists for standard genome sequencing and annotation.</title>
        <authorList>
            <consortium name="The Broad Institute Genomics Platform"/>
            <consortium name="The Broad Institute Genome Sequencing Center for Infectious Disease"/>
            <person name="Wu L."/>
            <person name="Ma J."/>
        </authorList>
    </citation>
    <scope>NUCLEOTIDE SEQUENCE [LARGE SCALE GENOMIC DNA]</scope>
    <source>
        <strain evidence="6">WYCCWR 12678</strain>
    </source>
</reference>
<dbReference type="CDD" id="cd04301">
    <property type="entry name" value="NAT_SF"/>
    <property type="match status" value="1"/>
</dbReference>
<evidence type="ECO:0000313" key="6">
    <source>
        <dbReference type="Proteomes" id="UP001596002"/>
    </source>
</evidence>
<dbReference type="EMBL" id="JBHSHC010000053">
    <property type="protein sequence ID" value="MFC4767373.1"/>
    <property type="molecule type" value="Genomic_DNA"/>
</dbReference>
<evidence type="ECO:0000256" key="3">
    <source>
        <dbReference type="SAM" id="MobiDB-lite"/>
    </source>
</evidence>
<comment type="caution">
    <text evidence="5">The sequence shown here is derived from an EMBL/GenBank/DDBJ whole genome shotgun (WGS) entry which is preliminary data.</text>
</comment>
<dbReference type="InterPro" id="IPR000182">
    <property type="entry name" value="GNAT_dom"/>
</dbReference>
<name>A0ABV9Q0D5_9BACL</name>
<dbReference type="GO" id="GO:0016746">
    <property type="term" value="F:acyltransferase activity"/>
    <property type="evidence" value="ECO:0007669"/>
    <property type="project" value="UniProtKB-KW"/>
</dbReference>
<keyword evidence="1 5" id="KW-0808">Transferase</keyword>
<protein>
    <submittedName>
        <fullName evidence="5">GNAT family N-acetyltransferase</fullName>
        <ecNumber evidence="5">2.3.-.-</ecNumber>
    </submittedName>
</protein>
<dbReference type="SUPFAM" id="SSF55729">
    <property type="entry name" value="Acyl-CoA N-acyltransferases (Nat)"/>
    <property type="match status" value="1"/>
</dbReference>
<dbReference type="RefSeq" id="WP_380025296.1">
    <property type="nucleotide sequence ID" value="NZ_JBHSHC010000053.1"/>
</dbReference>
<dbReference type="PANTHER" id="PTHR43877">
    <property type="entry name" value="AMINOALKYLPHOSPHONATE N-ACETYLTRANSFERASE-RELATED-RELATED"/>
    <property type="match status" value="1"/>
</dbReference>
<dbReference type="Proteomes" id="UP001596002">
    <property type="component" value="Unassembled WGS sequence"/>
</dbReference>
<dbReference type="Pfam" id="PF00583">
    <property type="entry name" value="Acetyltransf_1"/>
    <property type="match status" value="1"/>
</dbReference>
<keyword evidence="6" id="KW-1185">Reference proteome</keyword>
<keyword evidence="2 5" id="KW-0012">Acyltransferase</keyword>
<dbReference type="EC" id="2.3.-.-" evidence="5"/>
<feature type="region of interest" description="Disordered" evidence="3">
    <location>
        <begin position="178"/>
        <end position="198"/>
    </location>
</feature>
<dbReference type="InterPro" id="IPR050832">
    <property type="entry name" value="Bact_Acetyltransf"/>
</dbReference>
<feature type="domain" description="N-acetyltransferase" evidence="4">
    <location>
        <begin position="12"/>
        <end position="175"/>
    </location>
</feature>
<evidence type="ECO:0000256" key="2">
    <source>
        <dbReference type="ARBA" id="ARBA00023315"/>
    </source>
</evidence>